<dbReference type="EMBL" id="VUJU01010312">
    <property type="protein sequence ID" value="KAF0714852.1"/>
    <property type="molecule type" value="Genomic_DNA"/>
</dbReference>
<feature type="non-terminal residue" evidence="2">
    <location>
        <position position="1"/>
    </location>
</feature>
<keyword evidence="3" id="KW-1185">Reference proteome</keyword>
<evidence type="ECO:0000313" key="2">
    <source>
        <dbReference type="EMBL" id="KAF0714852.1"/>
    </source>
</evidence>
<dbReference type="InterPro" id="IPR048366">
    <property type="entry name" value="TNP-like_GBD"/>
</dbReference>
<dbReference type="PANTHER" id="PTHR47577">
    <property type="entry name" value="THAP DOMAIN-CONTAINING PROTEIN 6"/>
    <property type="match status" value="1"/>
</dbReference>
<gene>
    <name evidence="2" type="ORF">FWK35_00034515</name>
</gene>
<dbReference type="OrthoDB" id="7615032at2759"/>
<evidence type="ECO:0000259" key="1">
    <source>
        <dbReference type="Pfam" id="PF21788"/>
    </source>
</evidence>
<sequence>QVLSDSACDALLYLNGTDPKFQGWLATAEFCKIFNNAFDILNSRKQLSNKPYNSSISQITFQKYKDFSVYVQTLTFENGTKVICSQRKTGFIGMIFGIQNALDYYTILNEKGDISYLLTYKLSQDHLDTFFTKGSS</sequence>
<feature type="domain" description="Transposable element P transposase-like GTP-binding insertion" evidence="1">
    <location>
        <begin position="1"/>
        <end position="50"/>
    </location>
</feature>
<comment type="caution">
    <text evidence="2">The sequence shown here is derived from an EMBL/GenBank/DDBJ whole genome shotgun (WGS) entry which is preliminary data.</text>
</comment>
<reference evidence="2 3" key="1">
    <citation type="submission" date="2019-08" db="EMBL/GenBank/DDBJ databases">
        <title>Whole genome of Aphis craccivora.</title>
        <authorList>
            <person name="Voronova N.V."/>
            <person name="Shulinski R.S."/>
            <person name="Bandarenka Y.V."/>
            <person name="Zhorov D.G."/>
            <person name="Warner D."/>
        </authorList>
    </citation>
    <scope>NUCLEOTIDE SEQUENCE [LARGE SCALE GENOMIC DNA]</scope>
    <source>
        <strain evidence="2">180601</strain>
        <tissue evidence="2">Whole Body</tissue>
    </source>
</reference>
<proteinExistence type="predicted"/>
<evidence type="ECO:0000313" key="3">
    <source>
        <dbReference type="Proteomes" id="UP000478052"/>
    </source>
</evidence>
<organism evidence="2 3">
    <name type="scientific">Aphis craccivora</name>
    <name type="common">Cowpea aphid</name>
    <dbReference type="NCBI Taxonomy" id="307492"/>
    <lineage>
        <taxon>Eukaryota</taxon>
        <taxon>Metazoa</taxon>
        <taxon>Ecdysozoa</taxon>
        <taxon>Arthropoda</taxon>
        <taxon>Hexapoda</taxon>
        <taxon>Insecta</taxon>
        <taxon>Pterygota</taxon>
        <taxon>Neoptera</taxon>
        <taxon>Paraneoptera</taxon>
        <taxon>Hemiptera</taxon>
        <taxon>Sternorrhyncha</taxon>
        <taxon>Aphidomorpha</taxon>
        <taxon>Aphidoidea</taxon>
        <taxon>Aphididae</taxon>
        <taxon>Aphidini</taxon>
        <taxon>Aphis</taxon>
        <taxon>Aphis</taxon>
    </lineage>
</organism>
<name>A0A6G0VZP4_APHCR</name>
<accession>A0A6G0VZP4</accession>
<dbReference type="Proteomes" id="UP000478052">
    <property type="component" value="Unassembled WGS sequence"/>
</dbReference>
<dbReference type="Pfam" id="PF21788">
    <property type="entry name" value="TNP-like_GBD"/>
    <property type="match status" value="1"/>
</dbReference>
<dbReference type="AlphaFoldDB" id="A0A6G0VZP4"/>
<protein>
    <submittedName>
        <fullName evidence="2">THAP-type domain-containing protein</fullName>
    </submittedName>
</protein>
<dbReference type="PANTHER" id="PTHR47577:SF2">
    <property type="entry name" value="THAP DOMAIN CONTAINING 9"/>
    <property type="match status" value="1"/>
</dbReference>